<dbReference type="InterPro" id="IPR013087">
    <property type="entry name" value="Znf_C2H2_type"/>
</dbReference>
<name>A0A1X0S0L8_RHIZD</name>
<evidence type="ECO:0000313" key="3">
    <source>
        <dbReference type="Proteomes" id="UP000242381"/>
    </source>
</evidence>
<accession>A0A1X0S0L8</accession>
<sequence>MLSQVFVEDGDKHADCAKNCYGCPGCWDIFGSLSQLRMHIQNKHSITTDATAANDSISLLNISPTISIVSPESSEQSKILEKIISLFNEEDSINVTHNQDLNILLKKVANNITINSISKQDQIINNI</sequence>
<dbReference type="AlphaFoldDB" id="A0A1X0S0L8"/>
<gene>
    <name evidence="2" type="ORF">BCV71DRAFT_264438</name>
</gene>
<feature type="domain" description="C2H2-type" evidence="1">
    <location>
        <begin position="23"/>
        <end position="44"/>
    </location>
</feature>
<organism evidence="2 3">
    <name type="scientific">Rhizopus microsporus</name>
    <dbReference type="NCBI Taxonomy" id="58291"/>
    <lineage>
        <taxon>Eukaryota</taxon>
        <taxon>Fungi</taxon>
        <taxon>Fungi incertae sedis</taxon>
        <taxon>Mucoromycota</taxon>
        <taxon>Mucoromycotina</taxon>
        <taxon>Mucoromycetes</taxon>
        <taxon>Mucorales</taxon>
        <taxon>Mucorineae</taxon>
        <taxon>Rhizopodaceae</taxon>
        <taxon>Rhizopus</taxon>
    </lineage>
</organism>
<evidence type="ECO:0000259" key="1">
    <source>
        <dbReference type="PROSITE" id="PS00028"/>
    </source>
</evidence>
<protein>
    <recommendedName>
        <fullName evidence="1">C2H2-type domain-containing protein</fullName>
    </recommendedName>
</protein>
<dbReference type="PROSITE" id="PS00028">
    <property type="entry name" value="ZINC_FINGER_C2H2_1"/>
    <property type="match status" value="1"/>
</dbReference>
<evidence type="ECO:0000313" key="2">
    <source>
        <dbReference type="EMBL" id="ORE17784.1"/>
    </source>
</evidence>
<reference evidence="2 3" key="1">
    <citation type="journal article" date="2016" name="Proc. Natl. Acad. Sci. U.S.A.">
        <title>Lipid metabolic changes in an early divergent fungus govern the establishment of a mutualistic symbiosis with endobacteria.</title>
        <authorList>
            <person name="Lastovetsky O.A."/>
            <person name="Gaspar M.L."/>
            <person name="Mondo S.J."/>
            <person name="LaButti K.M."/>
            <person name="Sandor L."/>
            <person name="Grigoriev I.V."/>
            <person name="Henry S.A."/>
            <person name="Pawlowska T.E."/>
        </authorList>
    </citation>
    <scope>NUCLEOTIDE SEQUENCE [LARGE SCALE GENOMIC DNA]</scope>
    <source>
        <strain evidence="2 3">ATCC 11559</strain>
    </source>
</reference>
<proteinExistence type="predicted"/>
<dbReference type="Proteomes" id="UP000242381">
    <property type="component" value="Unassembled WGS sequence"/>
</dbReference>
<dbReference type="EMBL" id="KV921346">
    <property type="protein sequence ID" value="ORE17784.1"/>
    <property type="molecule type" value="Genomic_DNA"/>
</dbReference>